<keyword evidence="3" id="KW-0472">Membrane</keyword>
<evidence type="ECO:0000313" key="9">
    <source>
        <dbReference type="Proteomes" id="UP000694383"/>
    </source>
</evidence>
<evidence type="ECO:0000256" key="5">
    <source>
        <dbReference type="ARBA" id="ARBA00023180"/>
    </source>
</evidence>
<dbReference type="GeneTree" id="ENSGT00990000204036"/>
<sequence length="182" mass="20484">MKTCLLNYLLCIKCSTKLKLCFYLSSGSSKVVCSPWTVQAHLGQDVVLSCRVEPPINLTAETLEWKHGPAFVHVYRSGGDNYDDQDLRFKNRTILNHQNLKDGNISLTLTNVTKEDEGNYTFCLRNHDISANVTLTVGKLRTVTHATFQVRTTPFSDTFLVKQEVELLGRTVRKEDCIANSG</sequence>
<dbReference type="Pfam" id="PF07686">
    <property type="entry name" value="V-set"/>
    <property type="match status" value="1"/>
</dbReference>
<comment type="subcellular location">
    <subcellularLocation>
        <location evidence="1">Membrane</location>
    </subcellularLocation>
</comment>
<keyword evidence="6" id="KW-0393">Immunoglobulin domain</keyword>
<dbReference type="PROSITE" id="PS50835">
    <property type="entry name" value="IG_LIKE"/>
    <property type="match status" value="1"/>
</dbReference>
<evidence type="ECO:0000256" key="3">
    <source>
        <dbReference type="ARBA" id="ARBA00023136"/>
    </source>
</evidence>
<dbReference type="SMART" id="SM00409">
    <property type="entry name" value="IG"/>
    <property type="match status" value="1"/>
</dbReference>
<dbReference type="GO" id="GO:1903037">
    <property type="term" value="P:regulation of leukocyte cell-cell adhesion"/>
    <property type="evidence" value="ECO:0007669"/>
    <property type="project" value="UniProtKB-ARBA"/>
</dbReference>
<protein>
    <recommendedName>
        <fullName evidence="7">Ig-like domain-containing protein</fullName>
    </recommendedName>
</protein>
<evidence type="ECO:0000256" key="4">
    <source>
        <dbReference type="ARBA" id="ARBA00023157"/>
    </source>
</evidence>
<keyword evidence="4" id="KW-1015">Disulfide bond</keyword>
<reference evidence="8" key="2">
    <citation type="submission" date="2025-09" db="UniProtKB">
        <authorList>
            <consortium name="Ensembl"/>
        </authorList>
    </citation>
    <scope>IDENTIFICATION</scope>
</reference>
<evidence type="ECO:0000256" key="1">
    <source>
        <dbReference type="ARBA" id="ARBA00004370"/>
    </source>
</evidence>
<dbReference type="FunFam" id="2.60.40.10:FF:000142">
    <property type="entry name" value="V-set domain-containing T-cell activation inhibitor 1"/>
    <property type="match status" value="1"/>
</dbReference>
<organism evidence="8 9">
    <name type="scientific">Oryzias sinensis</name>
    <name type="common">Chinese medaka</name>
    <dbReference type="NCBI Taxonomy" id="183150"/>
    <lineage>
        <taxon>Eukaryota</taxon>
        <taxon>Metazoa</taxon>
        <taxon>Chordata</taxon>
        <taxon>Craniata</taxon>
        <taxon>Vertebrata</taxon>
        <taxon>Euteleostomi</taxon>
        <taxon>Actinopterygii</taxon>
        <taxon>Neopterygii</taxon>
        <taxon>Teleostei</taxon>
        <taxon>Neoteleostei</taxon>
        <taxon>Acanthomorphata</taxon>
        <taxon>Ovalentaria</taxon>
        <taxon>Atherinomorphae</taxon>
        <taxon>Beloniformes</taxon>
        <taxon>Adrianichthyidae</taxon>
        <taxon>Oryziinae</taxon>
        <taxon>Oryzias</taxon>
    </lineage>
</organism>
<dbReference type="Gene3D" id="2.60.40.10">
    <property type="entry name" value="Immunoglobulins"/>
    <property type="match status" value="1"/>
</dbReference>
<keyword evidence="9" id="KW-1185">Reference proteome</keyword>
<keyword evidence="5" id="KW-0325">Glycoprotein</keyword>
<dbReference type="InterPro" id="IPR013106">
    <property type="entry name" value="Ig_V-set"/>
</dbReference>
<dbReference type="InterPro" id="IPR050504">
    <property type="entry name" value="IgSF_BTN/MOG"/>
</dbReference>
<proteinExistence type="predicted"/>
<evidence type="ECO:0000259" key="7">
    <source>
        <dbReference type="PROSITE" id="PS50835"/>
    </source>
</evidence>
<evidence type="ECO:0000256" key="6">
    <source>
        <dbReference type="ARBA" id="ARBA00023319"/>
    </source>
</evidence>
<dbReference type="InterPro" id="IPR003599">
    <property type="entry name" value="Ig_sub"/>
</dbReference>
<dbReference type="GO" id="GO:0050863">
    <property type="term" value="P:regulation of T cell activation"/>
    <property type="evidence" value="ECO:0007669"/>
    <property type="project" value="UniProtKB-ARBA"/>
</dbReference>
<dbReference type="GO" id="GO:0005102">
    <property type="term" value="F:signaling receptor binding"/>
    <property type="evidence" value="ECO:0007669"/>
    <property type="project" value="TreeGrafter"/>
</dbReference>
<accession>A0A8C7X583</accession>
<feature type="domain" description="Ig-like" evidence="7">
    <location>
        <begin position="29"/>
        <end position="134"/>
    </location>
</feature>
<dbReference type="InterPro" id="IPR036179">
    <property type="entry name" value="Ig-like_dom_sf"/>
</dbReference>
<keyword evidence="2" id="KW-0732">Signal</keyword>
<reference evidence="8" key="1">
    <citation type="submission" date="2025-08" db="UniProtKB">
        <authorList>
            <consortium name="Ensembl"/>
        </authorList>
    </citation>
    <scope>IDENTIFICATION</scope>
</reference>
<dbReference type="GO" id="GO:0001817">
    <property type="term" value="P:regulation of cytokine production"/>
    <property type="evidence" value="ECO:0007669"/>
    <property type="project" value="TreeGrafter"/>
</dbReference>
<dbReference type="GO" id="GO:0050852">
    <property type="term" value="P:T cell receptor signaling pathway"/>
    <property type="evidence" value="ECO:0007669"/>
    <property type="project" value="TreeGrafter"/>
</dbReference>
<dbReference type="PANTHER" id="PTHR24100">
    <property type="entry name" value="BUTYROPHILIN"/>
    <property type="match status" value="1"/>
</dbReference>
<dbReference type="Proteomes" id="UP000694383">
    <property type="component" value="Unplaced"/>
</dbReference>
<dbReference type="InterPro" id="IPR007110">
    <property type="entry name" value="Ig-like_dom"/>
</dbReference>
<dbReference type="PANTHER" id="PTHR24100:SF151">
    <property type="entry name" value="ICOS LIGAND"/>
    <property type="match status" value="1"/>
</dbReference>
<dbReference type="SUPFAM" id="SSF48726">
    <property type="entry name" value="Immunoglobulin"/>
    <property type="match status" value="1"/>
</dbReference>
<dbReference type="AlphaFoldDB" id="A0A8C7X583"/>
<name>A0A8C7X583_9TELE</name>
<evidence type="ECO:0000256" key="2">
    <source>
        <dbReference type="ARBA" id="ARBA00022729"/>
    </source>
</evidence>
<dbReference type="Ensembl" id="ENSOSIT00000008411.1">
    <property type="protein sequence ID" value="ENSOSIP00000007874.1"/>
    <property type="gene ID" value="ENSOSIG00000005162.1"/>
</dbReference>
<dbReference type="GO" id="GO:0009897">
    <property type="term" value="C:external side of plasma membrane"/>
    <property type="evidence" value="ECO:0007669"/>
    <property type="project" value="TreeGrafter"/>
</dbReference>
<dbReference type="InterPro" id="IPR013783">
    <property type="entry name" value="Ig-like_fold"/>
</dbReference>
<evidence type="ECO:0000313" key="8">
    <source>
        <dbReference type="Ensembl" id="ENSOSIP00000007874.1"/>
    </source>
</evidence>